<feature type="binding site" evidence="6">
    <location>
        <begin position="118"/>
        <end position="121"/>
    </location>
    <ligand>
        <name>GTP</name>
        <dbReference type="ChEBI" id="CHEBI:37565"/>
    </ligand>
</feature>
<feature type="domain" description="Era-type G" evidence="10">
    <location>
        <begin position="2"/>
        <end position="168"/>
    </location>
</feature>
<dbReference type="STRING" id="29557.MGALLINA_01030"/>
<dbReference type="Pfam" id="PF01926">
    <property type="entry name" value="MMR_HSR1"/>
    <property type="match status" value="1"/>
</dbReference>
<dbReference type="InterPro" id="IPR006073">
    <property type="entry name" value="GTP-bd"/>
</dbReference>
<dbReference type="SUPFAM" id="SSF52540">
    <property type="entry name" value="P-loop containing nucleoside triphosphate hydrolases"/>
    <property type="match status" value="1"/>
</dbReference>
<evidence type="ECO:0000256" key="1">
    <source>
        <dbReference type="ARBA" id="ARBA00007921"/>
    </source>
</evidence>
<evidence type="ECO:0000256" key="3">
    <source>
        <dbReference type="ARBA" id="ARBA00022741"/>
    </source>
</evidence>
<keyword evidence="6" id="KW-1003">Cell membrane</keyword>
<keyword evidence="6" id="KW-0699">rRNA-binding</keyword>
<dbReference type="Pfam" id="PF07650">
    <property type="entry name" value="KH_2"/>
    <property type="match status" value="1"/>
</dbReference>
<feature type="region of interest" description="G5" evidence="7">
    <location>
        <begin position="147"/>
        <end position="149"/>
    </location>
</feature>
<comment type="subcellular location">
    <subcellularLocation>
        <location evidence="6">Cytoplasm</location>
    </subcellularLocation>
    <subcellularLocation>
        <location evidence="6">Cell membrane</location>
        <topology evidence="6">Peripheral membrane protein</topology>
    </subcellularLocation>
</comment>
<dbReference type="PANTHER" id="PTHR42698">
    <property type="entry name" value="GTPASE ERA"/>
    <property type="match status" value="1"/>
</dbReference>
<evidence type="ECO:0000259" key="9">
    <source>
        <dbReference type="PROSITE" id="PS50823"/>
    </source>
</evidence>
<keyword evidence="4 6" id="KW-0694">RNA-binding</keyword>
<dbReference type="PROSITE" id="PS50823">
    <property type="entry name" value="KH_TYPE_2"/>
    <property type="match status" value="1"/>
</dbReference>
<accession>A0A168RKK5</accession>
<dbReference type="GO" id="GO:0000028">
    <property type="term" value="P:ribosomal small subunit assembly"/>
    <property type="evidence" value="ECO:0007669"/>
    <property type="project" value="TreeGrafter"/>
</dbReference>
<dbReference type="InterPro" id="IPR015946">
    <property type="entry name" value="KH_dom-like_a/b"/>
</dbReference>
<dbReference type="GO" id="GO:0005829">
    <property type="term" value="C:cytosol"/>
    <property type="evidence" value="ECO:0007669"/>
    <property type="project" value="TreeGrafter"/>
</dbReference>
<evidence type="ECO:0000313" key="12">
    <source>
        <dbReference type="Proteomes" id="UP000076983"/>
    </source>
</evidence>
<dbReference type="PATRIC" id="fig|29557.3.peg.94"/>
<evidence type="ECO:0000313" key="11">
    <source>
        <dbReference type="EMBL" id="OAB49068.1"/>
    </source>
</evidence>
<feature type="domain" description="KH type-2" evidence="9">
    <location>
        <begin position="199"/>
        <end position="276"/>
    </location>
</feature>
<keyword evidence="5 6" id="KW-0342">GTP-binding</keyword>
<protein>
    <recommendedName>
        <fullName evidence="2 6">GTPase Era</fullName>
    </recommendedName>
</protein>
<dbReference type="EMBL" id="LVLH01000020">
    <property type="protein sequence ID" value="OAB49068.1"/>
    <property type="molecule type" value="Genomic_DNA"/>
</dbReference>
<dbReference type="SUPFAM" id="SSF54814">
    <property type="entry name" value="Prokaryotic type KH domain (KH-domain type II)"/>
    <property type="match status" value="1"/>
</dbReference>
<dbReference type="Gene3D" id="3.40.50.300">
    <property type="entry name" value="P-loop containing nucleotide triphosphate hydrolases"/>
    <property type="match status" value="1"/>
</dbReference>
<keyword evidence="6" id="KW-0963">Cytoplasm</keyword>
<evidence type="ECO:0000256" key="6">
    <source>
        <dbReference type="HAMAP-Rule" id="MF_00367"/>
    </source>
</evidence>
<dbReference type="HAMAP" id="MF_00367">
    <property type="entry name" value="GTPase_Era"/>
    <property type="match status" value="1"/>
</dbReference>
<evidence type="ECO:0000256" key="7">
    <source>
        <dbReference type="PROSITE-ProRule" id="PRU01050"/>
    </source>
</evidence>
<evidence type="ECO:0000256" key="5">
    <source>
        <dbReference type="ARBA" id="ARBA00023134"/>
    </source>
</evidence>
<evidence type="ECO:0000256" key="8">
    <source>
        <dbReference type="RuleBase" id="RU003761"/>
    </source>
</evidence>
<dbReference type="GO" id="GO:0005525">
    <property type="term" value="F:GTP binding"/>
    <property type="evidence" value="ECO:0007669"/>
    <property type="project" value="UniProtKB-UniRule"/>
</dbReference>
<dbReference type="PANTHER" id="PTHR42698:SF1">
    <property type="entry name" value="GTPASE ERA, MITOCHONDRIAL"/>
    <property type="match status" value="1"/>
</dbReference>
<proteinExistence type="inferred from homology"/>
<comment type="function">
    <text evidence="6">An essential GTPase that binds both GDP and GTP, with rapid nucleotide exchange. Plays a role in 16S rRNA processing and 30S ribosomal subunit biogenesis and possibly also in cell cycle regulation and energy metabolism.</text>
</comment>
<feature type="region of interest" description="G4" evidence="7">
    <location>
        <begin position="118"/>
        <end position="121"/>
    </location>
</feature>
<dbReference type="Gene3D" id="3.30.300.20">
    <property type="match status" value="1"/>
</dbReference>
<evidence type="ECO:0000259" key="10">
    <source>
        <dbReference type="PROSITE" id="PS51713"/>
    </source>
</evidence>
<sequence>MKILFASILGRPNVGKSSLLNKILNYKLSIVSPVAQTTRDQITGIYNDENYQIVFTDTPGIHKAESLLGEVLNKNALSTIKDEDVVLFLTPINEKIGSGDEFIIEKIKLATNKIAVITKIDLAKSPEEIQEKVNELNKFDFNKIISVSDKNEKSIDMLMNILKEYAYEGDPFYDTDSFTTTSMRFLAKEILRESAINHLYDELPHSIAIEINDFIEFEEDKFKITATIFVKKASQKGMLIGKNGSMIKKIGMEARKKMQILFNGQVTLQTKVKIANKWTNDEKALKKLGYE</sequence>
<keyword evidence="12" id="KW-1185">Reference proteome</keyword>
<dbReference type="GO" id="GO:0070181">
    <property type="term" value="F:small ribosomal subunit rRNA binding"/>
    <property type="evidence" value="ECO:0007669"/>
    <property type="project" value="UniProtKB-UniRule"/>
</dbReference>
<evidence type="ECO:0000256" key="4">
    <source>
        <dbReference type="ARBA" id="ARBA00022884"/>
    </source>
</evidence>
<dbReference type="GO" id="GO:0003924">
    <property type="term" value="F:GTPase activity"/>
    <property type="evidence" value="ECO:0007669"/>
    <property type="project" value="UniProtKB-UniRule"/>
</dbReference>
<dbReference type="Proteomes" id="UP000076983">
    <property type="component" value="Unassembled WGS sequence"/>
</dbReference>
<dbReference type="AlphaFoldDB" id="A0A168RKK5"/>
<feature type="region of interest" description="G3" evidence="7">
    <location>
        <begin position="57"/>
        <end position="60"/>
    </location>
</feature>
<dbReference type="CDD" id="cd04163">
    <property type="entry name" value="Era"/>
    <property type="match status" value="1"/>
</dbReference>
<dbReference type="PROSITE" id="PS51713">
    <property type="entry name" value="G_ERA"/>
    <property type="match status" value="1"/>
</dbReference>
<dbReference type="RefSeq" id="WP_063625899.1">
    <property type="nucleotide sequence ID" value="NZ_LVLH01000020.1"/>
</dbReference>
<dbReference type="GO" id="GO:0005886">
    <property type="term" value="C:plasma membrane"/>
    <property type="evidence" value="ECO:0007669"/>
    <property type="project" value="UniProtKB-SubCell"/>
</dbReference>
<dbReference type="InterPro" id="IPR005662">
    <property type="entry name" value="GTPase_Era-like"/>
</dbReference>
<dbReference type="NCBIfam" id="TIGR00231">
    <property type="entry name" value="small_GTP"/>
    <property type="match status" value="1"/>
</dbReference>
<keyword evidence="3 6" id="KW-0547">Nucleotide-binding</keyword>
<dbReference type="OrthoDB" id="9805918at2"/>
<gene>
    <name evidence="6 11" type="primary">era</name>
    <name evidence="11" type="ORF">MGALLINA_01030</name>
</gene>
<reference evidence="11 12" key="1">
    <citation type="submission" date="2016-03" db="EMBL/GenBank/DDBJ databases">
        <title>Genome sequence of Mycoplasma gallinarum strain Mgn_IPT.</title>
        <authorList>
            <person name="Yacoub E."/>
            <person name="Sirand-Pugnet P."/>
            <person name="Barre A."/>
            <person name="Maurier F."/>
            <person name="Blanchard A."/>
            <person name="Ben Abdelmoumen B.M."/>
        </authorList>
    </citation>
    <scope>NUCLEOTIDE SEQUENCE [LARGE SCALE GENOMIC DNA]</scope>
    <source>
        <strain evidence="11 12">Mgn_IPT</strain>
    </source>
</reference>
<dbReference type="GO" id="GO:0043024">
    <property type="term" value="F:ribosomal small subunit binding"/>
    <property type="evidence" value="ECO:0007669"/>
    <property type="project" value="TreeGrafter"/>
</dbReference>
<feature type="region of interest" description="G2" evidence="7">
    <location>
        <begin position="36"/>
        <end position="40"/>
    </location>
</feature>
<dbReference type="NCBIfam" id="TIGR00436">
    <property type="entry name" value="era"/>
    <property type="match status" value="1"/>
</dbReference>
<feature type="binding site" evidence="6">
    <location>
        <begin position="57"/>
        <end position="61"/>
    </location>
    <ligand>
        <name>GTP</name>
        <dbReference type="ChEBI" id="CHEBI:37565"/>
    </ligand>
</feature>
<dbReference type="CDD" id="cd22534">
    <property type="entry name" value="KH-II_Era"/>
    <property type="match status" value="1"/>
</dbReference>
<organism evidence="11 12">
    <name type="scientific">Mycoplasmopsis gallinarum</name>
    <dbReference type="NCBI Taxonomy" id="29557"/>
    <lineage>
        <taxon>Bacteria</taxon>
        <taxon>Bacillati</taxon>
        <taxon>Mycoplasmatota</taxon>
        <taxon>Mycoplasmoidales</taxon>
        <taxon>Metamycoplasmataceae</taxon>
        <taxon>Mycoplasmopsis</taxon>
    </lineage>
</organism>
<dbReference type="InterPro" id="IPR009019">
    <property type="entry name" value="KH_sf_prok-type"/>
</dbReference>
<comment type="subunit">
    <text evidence="6">Monomer.</text>
</comment>
<name>A0A168RKK5_9BACT</name>
<dbReference type="InterPro" id="IPR005225">
    <property type="entry name" value="Small_GTP-bd"/>
</dbReference>
<dbReference type="InterPro" id="IPR004044">
    <property type="entry name" value="KH_dom_type_2"/>
</dbReference>
<dbReference type="InterPro" id="IPR027417">
    <property type="entry name" value="P-loop_NTPase"/>
</dbReference>
<feature type="binding site" evidence="6">
    <location>
        <begin position="10"/>
        <end position="17"/>
    </location>
    <ligand>
        <name>GTP</name>
        <dbReference type="ChEBI" id="CHEBI:37565"/>
    </ligand>
</feature>
<feature type="region of interest" description="G1" evidence="7">
    <location>
        <begin position="10"/>
        <end position="17"/>
    </location>
</feature>
<dbReference type="InterPro" id="IPR030388">
    <property type="entry name" value="G_ERA_dom"/>
</dbReference>
<evidence type="ECO:0000256" key="2">
    <source>
        <dbReference type="ARBA" id="ARBA00020484"/>
    </source>
</evidence>
<keyword evidence="6" id="KW-0690">Ribosome biogenesis</keyword>
<comment type="caution">
    <text evidence="11">The sequence shown here is derived from an EMBL/GenBank/DDBJ whole genome shotgun (WGS) entry which is preliminary data.</text>
</comment>
<comment type="similarity">
    <text evidence="1 6 7 8">Belongs to the TRAFAC class TrmE-Era-EngA-EngB-Septin-like GTPase superfamily. Era GTPase family.</text>
</comment>
<keyword evidence="6" id="KW-0472">Membrane</keyword>
<dbReference type="NCBIfam" id="NF000908">
    <property type="entry name" value="PRK00089.1"/>
    <property type="match status" value="1"/>
</dbReference>